<sequence length="310" mass="34964">MAQPQAPVPPGKPTGTGLFILERDGHRVVVPTPSTYELCIFLCQQNFAKDVPGPHISLYTRELAISPGEPIQITSAAWSRVKGMVNKCEVRLEGDIHERAELGDAGAHSRKRARSRSLSPAPRKRRREDVHSDFVHDNDHSDLESDIARARQRKYWTPRADVELPPAVLTYELLWATKLGPSGQHFCDPHALEPARHFQVQSSRAQLLKDNLKHAVLFYTNFDIKAKGITGPLLTRLIEEQTGMRCAKIKVLEDLATFELRRQKSDTARRLAFVVFESQEQKTRMIAATVYTRGPLLVILREPVAERTAL</sequence>
<comment type="caution">
    <text evidence="2">The sequence shown here is derived from an EMBL/GenBank/DDBJ whole genome shotgun (WGS) entry which is preliminary data.</text>
</comment>
<evidence type="ECO:0000313" key="3">
    <source>
        <dbReference type="Proteomes" id="UP000320762"/>
    </source>
</evidence>
<keyword evidence="3" id="KW-1185">Reference proteome</keyword>
<name>A0A550BZP5_9AGAR</name>
<reference evidence="2 3" key="1">
    <citation type="journal article" date="2019" name="New Phytol.">
        <title>Comparative genomics reveals unique wood-decay strategies and fruiting body development in the Schizophyllaceae.</title>
        <authorList>
            <person name="Almasi E."/>
            <person name="Sahu N."/>
            <person name="Krizsan K."/>
            <person name="Balint B."/>
            <person name="Kovacs G.M."/>
            <person name="Kiss B."/>
            <person name="Cseklye J."/>
            <person name="Drula E."/>
            <person name="Henrissat B."/>
            <person name="Nagy I."/>
            <person name="Chovatia M."/>
            <person name="Adam C."/>
            <person name="LaButti K."/>
            <person name="Lipzen A."/>
            <person name="Riley R."/>
            <person name="Grigoriev I.V."/>
            <person name="Nagy L.G."/>
        </authorList>
    </citation>
    <scope>NUCLEOTIDE SEQUENCE [LARGE SCALE GENOMIC DNA]</scope>
    <source>
        <strain evidence="2 3">NL-1724</strain>
    </source>
</reference>
<accession>A0A550BZP5</accession>
<proteinExistence type="predicted"/>
<dbReference type="Proteomes" id="UP000320762">
    <property type="component" value="Unassembled WGS sequence"/>
</dbReference>
<dbReference type="EMBL" id="VDMD01000040">
    <property type="protein sequence ID" value="TRM58019.1"/>
    <property type="molecule type" value="Genomic_DNA"/>
</dbReference>
<protein>
    <submittedName>
        <fullName evidence="2">Uncharacterized protein</fullName>
    </submittedName>
</protein>
<feature type="compositionally biased region" description="Basic and acidic residues" evidence="1">
    <location>
        <begin position="127"/>
        <end position="137"/>
    </location>
</feature>
<dbReference type="AlphaFoldDB" id="A0A550BZP5"/>
<organism evidence="2 3">
    <name type="scientific">Schizophyllum amplum</name>
    <dbReference type="NCBI Taxonomy" id="97359"/>
    <lineage>
        <taxon>Eukaryota</taxon>
        <taxon>Fungi</taxon>
        <taxon>Dikarya</taxon>
        <taxon>Basidiomycota</taxon>
        <taxon>Agaricomycotina</taxon>
        <taxon>Agaricomycetes</taxon>
        <taxon>Agaricomycetidae</taxon>
        <taxon>Agaricales</taxon>
        <taxon>Schizophyllaceae</taxon>
        <taxon>Schizophyllum</taxon>
    </lineage>
</organism>
<evidence type="ECO:0000256" key="1">
    <source>
        <dbReference type="SAM" id="MobiDB-lite"/>
    </source>
</evidence>
<evidence type="ECO:0000313" key="2">
    <source>
        <dbReference type="EMBL" id="TRM58019.1"/>
    </source>
</evidence>
<gene>
    <name evidence="2" type="ORF">BD626DRAFT_634388</name>
</gene>
<feature type="region of interest" description="Disordered" evidence="1">
    <location>
        <begin position="103"/>
        <end position="137"/>
    </location>
</feature>